<comment type="caution">
    <text evidence="2">The sequence shown here is derived from an EMBL/GenBank/DDBJ whole genome shotgun (WGS) entry which is preliminary data.</text>
</comment>
<dbReference type="AlphaFoldDB" id="A0A2H0RBD7"/>
<sequence length="263" mass="29722">MNILFLGDIVSRLGRQAVKEFLPQLRKEHNIDIVIANCENVTNGRGIKLEHYNDLISYGINGFTTGEHIYRDTEILKKIDELDIAVPLNFYSENPGKRELTINTGKNGEIKIVSLLGMTFMSELVKNPFHAIDSYLNNTLEKNNKAITLVDFHAEATSEKIAMANFIKDRATVLVGTHTHIQTADEQIFDRKMAYITDVGMCGSKNSVIGVKTDIILNRFNKGINTPFEWEKEGEYQVNAVMISIDTKNQIAKNINRISLSTW</sequence>
<dbReference type="PANTHER" id="PTHR36303:SF1">
    <property type="entry name" value="2',3'-CYCLIC-NUCLEOTIDE 2'-PHOSPHODIESTERASE"/>
    <property type="match status" value="1"/>
</dbReference>
<evidence type="ECO:0000313" key="3">
    <source>
        <dbReference type="Proteomes" id="UP000230214"/>
    </source>
</evidence>
<dbReference type="EMBL" id="PCXU01000037">
    <property type="protein sequence ID" value="PIR43125.1"/>
    <property type="molecule type" value="Genomic_DNA"/>
</dbReference>
<dbReference type="InterPro" id="IPR005235">
    <property type="entry name" value="YmdB-like"/>
</dbReference>
<dbReference type="PANTHER" id="PTHR36303">
    <property type="entry name" value="2',3'-CYCLIC-NUCLEOTIDE 2'-PHOSPHODIESTERASE"/>
    <property type="match status" value="1"/>
</dbReference>
<dbReference type="GO" id="GO:0004113">
    <property type="term" value="F:2',3'-cyclic-nucleotide 3'-phosphodiesterase activity"/>
    <property type="evidence" value="ECO:0007669"/>
    <property type="project" value="TreeGrafter"/>
</dbReference>
<dbReference type="Proteomes" id="UP000230214">
    <property type="component" value="Unassembled WGS sequence"/>
</dbReference>
<dbReference type="SUPFAM" id="SSF56300">
    <property type="entry name" value="Metallo-dependent phosphatases"/>
    <property type="match status" value="1"/>
</dbReference>
<evidence type="ECO:0000313" key="2">
    <source>
        <dbReference type="EMBL" id="PIR43125.1"/>
    </source>
</evidence>
<dbReference type="PIRSF" id="PIRSF004789">
    <property type="entry name" value="DR1281"/>
    <property type="match status" value="1"/>
</dbReference>
<evidence type="ECO:0000256" key="1">
    <source>
        <dbReference type="PIRSR" id="PIRSR004789-50"/>
    </source>
</evidence>
<feature type="active site" description="Proton donor" evidence="1">
    <location>
        <position position="68"/>
    </location>
</feature>
<protein>
    <submittedName>
        <fullName evidence="2">Metallophosphoesterase</fullName>
    </submittedName>
</protein>
<dbReference type="InterPro" id="IPR029052">
    <property type="entry name" value="Metallo-depent_PP-like"/>
</dbReference>
<accession>A0A2H0RBD7</accession>
<dbReference type="Gene3D" id="3.60.21.10">
    <property type="match status" value="1"/>
</dbReference>
<name>A0A2H0RBD7_UNCKA</name>
<proteinExistence type="predicted"/>
<dbReference type="Pfam" id="PF13277">
    <property type="entry name" value="YmdB"/>
    <property type="match status" value="1"/>
</dbReference>
<gene>
    <name evidence="2" type="ORF">COV24_04390</name>
</gene>
<organism evidence="2 3">
    <name type="scientific">candidate division WWE3 bacterium CG10_big_fil_rev_8_21_14_0_10_32_10</name>
    <dbReference type="NCBI Taxonomy" id="1975090"/>
    <lineage>
        <taxon>Bacteria</taxon>
        <taxon>Katanobacteria</taxon>
    </lineage>
</organism>
<reference evidence="2 3" key="1">
    <citation type="submission" date="2017-09" db="EMBL/GenBank/DDBJ databases">
        <title>Depth-based differentiation of microbial function through sediment-hosted aquifers and enrichment of novel symbionts in the deep terrestrial subsurface.</title>
        <authorList>
            <person name="Probst A.J."/>
            <person name="Ladd B."/>
            <person name="Jarett J.K."/>
            <person name="Geller-Mcgrath D.E."/>
            <person name="Sieber C.M."/>
            <person name="Emerson J.B."/>
            <person name="Anantharaman K."/>
            <person name="Thomas B.C."/>
            <person name="Malmstrom R."/>
            <person name="Stieglmeier M."/>
            <person name="Klingl A."/>
            <person name="Woyke T."/>
            <person name="Ryan C.M."/>
            <person name="Banfield J.F."/>
        </authorList>
    </citation>
    <scope>NUCLEOTIDE SEQUENCE [LARGE SCALE GENOMIC DNA]</scope>
    <source>
        <strain evidence="2">CG10_big_fil_rev_8_21_14_0_10_32_10</strain>
    </source>
</reference>